<accession>X1B1Y5</accession>
<dbReference type="AlphaFoldDB" id="X1B1Y5"/>
<sequence length="54" mass="6326">NRYIVDLNAQIAIRRHDKETAEAALNTLKVIDDPIYYYHRLSTYERAFGTLEAL</sequence>
<organism evidence="1">
    <name type="scientific">marine sediment metagenome</name>
    <dbReference type="NCBI Taxonomy" id="412755"/>
    <lineage>
        <taxon>unclassified sequences</taxon>
        <taxon>metagenomes</taxon>
        <taxon>ecological metagenomes</taxon>
    </lineage>
</organism>
<proteinExistence type="predicted"/>
<feature type="non-terminal residue" evidence="1">
    <location>
        <position position="1"/>
    </location>
</feature>
<gene>
    <name evidence="1" type="ORF">S01H4_25248</name>
</gene>
<dbReference type="EMBL" id="BART01011989">
    <property type="protein sequence ID" value="GAG89774.1"/>
    <property type="molecule type" value="Genomic_DNA"/>
</dbReference>
<name>X1B1Y5_9ZZZZ</name>
<comment type="caution">
    <text evidence="1">The sequence shown here is derived from an EMBL/GenBank/DDBJ whole genome shotgun (WGS) entry which is preliminary data.</text>
</comment>
<evidence type="ECO:0000313" key="1">
    <source>
        <dbReference type="EMBL" id="GAG89774.1"/>
    </source>
</evidence>
<reference evidence="1" key="1">
    <citation type="journal article" date="2014" name="Front. Microbiol.">
        <title>High frequency of phylogenetically diverse reductive dehalogenase-homologous genes in deep subseafloor sedimentary metagenomes.</title>
        <authorList>
            <person name="Kawai M."/>
            <person name="Futagami T."/>
            <person name="Toyoda A."/>
            <person name="Takaki Y."/>
            <person name="Nishi S."/>
            <person name="Hori S."/>
            <person name="Arai W."/>
            <person name="Tsubouchi T."/>
            <person name="Morono Y."/>
            <person name="Uchiyama I."/>
            <person name="Ito T."/>
            <person name="Fujiyama A."/>
            <person name="Inagaki F."/>
            <person name="Takami H."/>
        </authorList>
    </citation>
    <scope>NUCLEOTIDE SEQUENCE</scope>
    <source>
        <strain evidence="1">Expedition CK06-06</strain>
    </source>
</reference>
<protein>
    <submittedName>
        <fullName evidence="1">Uncharacterized protein</fullName>
    </submittedName>
</protein>